<feature type="compositionally biased region" description="Acidic residues" evidence="1">
    <location>
        <begin position="353"/>
        <end position="365"/>
    </location>
</feature>
<accession>A0A0D2EKK5</accession>
<dbReference type="HOGENOM" id="CLU_040942_0_0_1"/>
<feature type="region of interest" description="Disordered" evidence="1">
    <location>
        <begin position="91"/>
        <end position="249"/>
    </location>
</feature>
<keyword evidence="3" id="KW-1185">Reference proteome</keyword>
<dbReference type="OrthoDB" id="4159241at2759"/>
<feature type="compositionally biased region" description="Polar residues" evidence="1">
    <location>
        <begin position="34"/>
        <end position="43"/>
    </location>
</feature>
<feature type="compositionally biased region" description="Basic residues" evidence="1">
    <location>
        <begin position="197"/>
        <end position="206"/>
    </location>
</feature>
<evidence type="ECO:0000256" key="1">
    <source>
        <dbReference type="SAM" id="MobiDB-lite"/>
    </source>
</evidence>
<name>A0A0D2EKK5_9EURO</name>
<feature type="compositionally biased region" description="Basic and acidic residues" evidence="1">
    <location>
        <begin position="98"/>
        <end position="115"/>
    </location>
</feature>
<dbReference type="RefSeq" id="XP_013315799.1">
    <property type="nucleotide sequence ID" value="XM_013460345.1"/>
</dbReference>
<proteinExistence type="predicted"/>
<dbReference type="Proteomes" id="UP000054342">
    <property type="component" value="Unassembled WGS sequence"/>
</dbReference>
<evidence type="ECO:0000313" key="3">
    <source>
        <dbReference type="Proteomes" id="UP000054342"/>
    </source>
</evidence>
<sequence length="406" mass="44886">MGKTKPRGRGQRAATATPQSTKPVWKTVVDLTSDPHSISSSAPIRQPTALSPAFGSKTNTTIEVPSDPKMSPAYLFQQMALMKNRANVRPSFSSTIHAEPDHGSSSDVSSEDKENTPTPRQRKVKDNPQEKPKEIPGKQTFDGAQDKDKAANRTTNVRGKDKGASQAGKDDARLEQQKDKSKTEQEGEPNSIETPSKKSKPKKKRKARDEEEEHEGSSSHKRDQQKGPKSEAGKSKKRKRNHDDDEHSKMTAEAQAIKLLRETLPGSRLSRVRNQLVQALGCDPTELTVLVTTARDTIIDLAKQQVAQTERSYNAIQAELLGMLKEQNERLERFEGRAKAAIEARRSTPDSDSSSDSELEVSEEEQAPKRHKSRGRGRTVSPVSVRRRASTTGPHSRSAGCQDYVQ</sequence>
<reference evidence="2 3" key="1">
    <citation type="submission" date="2015-01" db="EMBL/GenBank/DDBJ databases">
        <title>The Genome Sequence of Exophiala xenobiotica CBS118157.</title>
        <authorList>
            <consortium name="The Broad Institute Genomics Platform"/>
            <person name="Cuomo C."/>
            <person name="de Hoog S."/>
            <person name="Gorbushina A."/>
            <person name="Stielow B."/>
            <person name="Teixiera M."/>
            <person name="Abouelleil A."/>
            <person name="Chapman S.B."/>
            <person name="Priest M."/>
            <person name="Young S.K."/>
            <person name="Wortman J."/>
            <person name="Nusbaum C."/>
            <person name="Birren B."/>
        </authorList>
    </citation>
    <scope>NUCLEOTIDE SEQUENCE [LARGE SCALE GENOMIC DNA]</scope>
    <source>
        <strain evidence="2 3">CBS 118157</strain>
    </source>
</reference>
<feature type="region of interest" description="Disordered" evidence="1">
    <location>
        <begin position="341"/>
        <end position="406"/>
    </location>
</feature>
<feature type="region of interest" description="Disordered" evidence="1">
    <location>
        <begin position="1"/>
        <end position="69"/>
    </location>
</feature>
<evidence type="ECO:0000313" key="2">
    <source>
        <dbReference type="EMBL" id="KIW55215.1"/>
    </source>
</evidence>
<gene>
    <name evidence="2" type="ORF">PV05_07516</name>
</gene>
<feature type="compositionally biased region" description="Basic and acidic residues" evidence="1">
    <location>
        <begin position="124"/>
        <end position="136"/>
    </location>
</feature>
<dbReference type="EMBL" id="KN847320">
    <property type="protein sequence ID" value="KIW55215.1"/>
    <property type="molecule type" value="Genomic_DNA"/>
</dbReference>
<feature type="compositionally biased region" description="Basic residues" evidence="1">
    <location>
        <begin position="1"/>
        <end position="10"/>
    </location>
</feature>
<dbReference type="GeneID" id="25329424"/>
<feature type="compositionally biased region" description="Basic and acidic residues" evidence="1">
    <location>
        <begin position="215"/>
        <end position="234"/>
    </location>
</feature>
<feature type="compositionally biased region" description="Basic and acidic residues" evidence="1">
    <location>
        <begin position="158"/>
        <end position="185"/>
    </location>
</feature>
<organism evidence="2 3">
    <name type="scientific">Exophiala xenobiotica</name>
    <dbReference type="NCBI Taxonomy" id="348802"/>
    <lineage>
        <taxon>Eukaryota</taxon>
        <taxon>Fungi</taxon>
        <taxon>Dikarya</taxon>
        <taxon>Ascomycota</taxon>
        <taxon>Pezizomycotina</taxon>
        <taxon>Eurotiomycetes</taxon>
        <taxon>Chaetothyriomycetidae</taxon>
        <taxon>Chaetothyriales</taxon>
        <taxon>Herpotrichiellaceae</taxon>
        <taxon>Exophiala</taxon>
    </lineage>
</organism>
<dbReference type="AlphaFoldDB" id="A0A0D2EKK5"/>
<protein>
    <submittedName>
        <fullName evidence="2">Uncharacterized protein</fullName>
    </submittedName>
</protein>